<dbReference type="Proteomes" id="UP000240830">
    <property type="component" value="Unassembled WGS sequence"/>
</dbReference>
<accession>A0A2H9TFE1</accession>
<keyword evidence="2" id="KW-1185">Reference proteome</keyword>
<sequence>MLGFATLSGSAMLCAHHRHLLMDQCTNENIGSTSDVLFSSNLKDTQCIDEDFNYNLNAPKVGKIIVASGDRIECRNDDYFVRFGHCQHFPNGLRRRSMTYEVLDGRICIKPRLLVQKNSTYMVPCDCTLEDLRDLSVPIGLGRCQRIIYIKSDPDCSSLGSFPPYNSTYLCPGARRAAKEILFMSDWVNVQARTVHATGITVLQSTTSCEPLRCLENERPESGSFDRYIFRDCAMRNSHQVQNPVLAFRWSTDGPLADQDRLTVSINGIESYSWTADHDDHASLPEIPMPAIRLGAGIVNVSWKFIRPFCEDCKTVDSVIITLERWSSRRKPHLQNHSFAIPVSKDYPARWSPSWLSPGIAAHILLQKTHTDTDC</sequence>
<proteinExistence type="predicted"/>
<comment type="caution">
    <text evidence="1">The sequence shown here is derived from an EMBL/GenBank/DDBJ whole genome shotgun (WGS) entry which is preliminary data.</text>
</comment>
<gene>
    <name evidence="1" type="ORF">PSACC_03686</name>
</gene>
<name>A0A2H9TFE1_9FUNG</name>
<dbReference type="EMBL" id="MTSL01000219">
    <property type="protein sequence ID" value="PJF16497.1"/>
    <property type="molecule type" value="Genomic_DNA"/>
</dbReference>
<protein>
    <submittedName>
        <fullName evidence="1">Uncharacterized protein</fullName>
    </submittedName>
</protein>
<organism evidence="1 2">
    <name type="scientific">Paramicrosporidium saccamoebae</name>
    <dbReference type="NCBI Taxonomy" id="1246581"/>
    <lineage>
        <taxon>Eukaryota</taxon>
        <taxon>Fungi</taxon>
        <taxon>Fungi incertae sedis</taxon>
        <taxon>Cryptomycota</taxon>
        <taxon>Cryptomycota incertae sedis</taxon>
        <taxon>Paramicrosporidium</taxon>
    </lineage>
</organism>
<evidence type="ECO:0000313" key="1">
    <source>
        <dbReference type="EMBL" id="PJF16497.1"/>
    </source>
</evidence>
<reference evidence="1 2" key="1">
    <citation type="submission" date="2016-10" db="EMBL/GenBank/DDBJ databases">
        <title>The genome of Paramicrosporidium saccamoebae is the missing link in understanding Cryptomycota and Microsporidia evolution.</title>
        <authorList>
            <person name="Quandt C.A."/>
            <person name="Beaudet D."/>
            <person name="Corsaro D."/>
            <person name="Michel R."/>
            <person name="Corradi N."/>
            <person name="James T."/>
        </authorList>
    </citation>
    <scope>NUCLEOTIDE SEQUENCE [LARGE SCALE GENOMIC DNA]</scope>
    <source>
        <strain evidence="1 2">KSL3</strain>
    </source>
</reference>
<evidence type="ECO:0000313" key="2">
    <source>
        <dbReference type="Proteomes" id="UP000240830"/>
    </source>
</evidence>
<dbReference type="AlphaFoldDB" id="A0A2H9TFE1"/>